<feature type="transmembrane region" description="Helical" evidence="6">
    <location>
        <begin position="373"/>
        <end position="394"/>
    </location>
</feature>
<keyword evidence="3 6" id="KW-0812">Transmembrane</keyword>
<dbReference type="InterPro" id="IPR011701">
    <property type="entry name" value="MFS"/>
</dbReference>
<feature type="transmembrane region" description="Helical" evidence="6">
    <location>
        <begin position="222"/>
        <end position="242"/>
    </location>
</feature>
<sequence>MKSKSKKYQNHVLVAIVVVLVGIAIALGQFKVPSVMPAIMEEFSMDVGSASWLMSIFTFAGIFLALPTGALARKFGPKNMMMAAVAIIAAGTLIGAFATSGSMLVFSRAIEGIALVFCGVAAPLAIQRYVAPDKIGFAMGVWALWFSLGSFFGGVLTPALFEAIGFRGVWFFMAAVAVVAGAVLFFLLKPSSGTFFEAVERASAQTGPKAKPDYRLLVKPRVLLVLGSFLMFNMVLLSMLSFSPTFLQSQGMDAGQAGFASTLPMLIAIVSSPVFGMLADKTGKVRLLSVVAMLAMGPCACALLTTTGPVMWIAAVVMGLVGLGSPTMYLTVYPRAVGDEAVMPVAMGLLILVQSLGQFLGIALMPLVLESGWMAMGLTVMVLGLVGAALLAFVNLRGSGEGAESTVR</sequence>
<evidence type="ECO:0000259" key="7">
    <source>
        <dbReference type="PROSITE" id="PS50850"/>
    </source>
</evidence>
<feature type="transmembrane region" description="Helical" evidence="6">
    <location>
        <begin position="345"/>
        <end position="367"/>
    </location>
</feature>
<feature type="transmembrane region" description="Helical" evidence="6">
    <location>
        <begin position="50"/>
        <end position="72"/>
    </location>
</feature>
<evidence type="ECO:0000313" key="8">
    <source>
        <dbReference type="EMBL" id="BDE96158.1"/>
    </source>
</evidence>
<organism evidence="8 9">
    <name type="scientific">Raoultibacter timonensis</name>
    <dbReference type="NCBI Taxonomy" id="1907662"/>
    <lineage>
        <taxon>Bacteria</taxon>
        <taxon>Bacillati</taxon>
        <taxon>Actinomycetota</taxon>
        <taxon>Coriobacteriia</taxon>
        <taxon>Eggerthellales</taxon>
        <taxon>Eggerthellaceae</taxon>
        <taxon>Raoultibacter</taxon>
    </lineage>
</organism>
<dbReference type="SUPFAM" id="SSF103473">
    <property type="entry name" value="MFS general substrate transporter"/>
    <property type="match status" value="1"/>
</dbReference>
<accession>A0ABM7WIN1</accession>
<keyword evidence="9" id="KW-1185">Reference proteome</keyword>
<reference evidence="8 9" key="1">
    <citation type="submission" date="2022-01" db="EMBL/GenBank/DDBJ databases">
        <title>Novel bile acid biosynthetic pathways are enriched in the microbiome of centenarians.</title>
        <authorList>
            <person name="Sato Y."/>
            <person name="Atarashi K."/>
            <person name="Plichta R.D."/>
            <person name="Arai Y."/>
            <person name="Sasajima S."/>
            <person name="Kearney M.S."/>
            <person name="Suda W."/>
            <person name="Takeshita K."/>
            <person name="Sasaki T."/>
            <person name="Okamoto S."/>
            <person name="Skelly N.A."/>
            <person name="Okamura Y."/>
            <person name="Vlamakis H."/>
            <person name="Li Y."/>
            <person name="Tanoue T."/>
            <person name="Takei H."/>
            <person name="Nittono H."/>
            <person name="Narushima S."/>
            <person name="Irie J."/>
            <person name="Itoh H."/>
            <person name="Moriya K."/>
            <person name="Sugiura Y."/>
            <person name="Suematsu M."/>
            <person name="Moritoki N."/>
            <person name="Shibata S."/>
            <person name="Littman R.D."/>
            <person name="Fischbach A.M."/>
            <person name="Uwamino Y."/>
            <person name="Inoue T."/>
            <person name="Honda A."/>
            <person name="Hattori M."/>
            <person name="Murai T."/>
            <person name="Xavier J.R."/>
            <person name="Hirose N."/>
            <person name="Honda K."/>
        </authorList>
    </citation>
    <scope>NUCLEOTIDE SEQUENCE [LARGE SCALE GENOMIC DNA]</scope>
    <source>
        <strain evidence="8 9">CE91-St30</strain>
    </source>
</reference>
<comment type="subcellular location">
    <subcellularLocation>
        <location evidence="1">Cell membrane</location>
        <topology evidence="1">Multi-pass membrane protein</topology>
    </subcellularLocation>
</comment>
<dbReference type="InterPro" id="IPR020846">
    <property type="entry name" value="MFS_dom"/>
</dbReference>
<evidence type="ECO:0000256" key="2">
    <source>
        <dbReference type="ARBA" id="ARBA00022448"/>
    </source>
</evidence>
<dbReference type="Proteomes" id="UP001320544">
    <property type="component" value="Chromosome"/>
</dbReference>
<feature type="transmembrane region" description="Helical" evidence="6">
    <location>
        <begin position="12"/>
        <end position="30"/>
    </location>
</feature>
<keyword evidence="4 6" id="KW-1133">Transmembrane helix</keyword>
<dbReference type="InterPro" id="IPR050930">
    <property type="entry name" value="MFS_Vesicular_Transporter"/>
</dbReference>
<feature type="transmembrane region" description="Helical" evidence="6">
    <location>
        <begin position="311"/>
        <end position="333"/>
    </location>
</feature>
<evidence type="ECO:0000313" key="9">
    <source>
        <dbReference type="Proteomes" id="UP001320544"/>
    </source>
</evidence>
<dbReference type="PANTHER" id="PTHR23506">
    <property type="entry name" value="GH10249P"/>
    <property type="match status" value="1"/>
</dbReference>
<feature type="transmembrane region" description="Helical" evidence="6">
    <location>
        <begin position="287"/>
        <end position="305"/>
    </location>
</feature>
<dbReference type="Pfam" id="PF07690">
    <property type="entry name" value="MFS_1"/>
    <property type="match status" value="1"/>
</dbReference>
<gene>
    <name evidence="8" type="ORF">CE91St30_14910</name>
</gene>
<feature type="transmembrane region" description="Helical" evidence="6">
    <location>
        <begin position="84"/>
        <end position="106"/>
    </location>
</feature>
<evidence type="ECO:0000256" key="6">
    <source>
        <dbReference type="SAM" id="Phobius"/>
    </source>
</evidence>
<dbReference type="PROSITE" id="PS50850">
    <property type="entry name" value="MFS"/>
    <property type="match status" value="1"/>
</dbReference>
<feature type="transmembrane region" description="Helical" evidence="6">
    <location>
        <begin position="167"/>
        <end position="188"/>
    </location>
</feature>
<dbReference type="Gene3D" id="1.20.1250.20">
    <property type="entry name" value="MFS general substrate transporter like domains"/>
    <property type="match status" value="2"/>
</dbReference>
<dbReference type="EMBL" id="AP025564">
    <property type="protein sequence ID" value="BDE96158.1"/>
    <property type="molecule type" value="Genomic_DNA"/>
</dbReference>
<proteinExistence type="predicted"/>
<dbReference type="PANTHER" id="PTHR23506:SF23">
    <property type="entry name" value="GH10249P"/>
    <property type="match status" value="1"/>
</dbReference>
<feature type="transmembrane region" description="Helical" evidence="6">
    <location>
        <begin position="112"/>
        <end position="130"/>
    </location>
</feature>
<evidence type="ECO:0000256" key="1">
    <source>
        <dbReference type="ARBA" id="ARBA00004651"/>
    </source>
</evidence>
<evidence type="ECO:0000256" key="5">
    <source>
        <dbReference type="ARBA" id="ARBA00023136"/>
    </source>
</evidence>
<keyword evidence="2" id="KW-0813">Transport</keyword>
<dbReference type="RefSeq" id="WP_244412454.1">
    <property type="nucleotide sequence ID" value="NZ_AP025564.1"/>
</dbReference>
<protein>
    <submittedName>
        <fullName evidence="8">MFS transporter</fullName>
    </submittedName>
</protein>
<feature type="domain" description="Major facilitator superfamily (MFS) profile" evidence="7">
    <location>
        <begin position="14"/>
        <end position="399"/>
    </location>
</feature>
<keyword evidence="5 6" id="KW-0472">Membrane</keyword>
<feature type="transmembrane region" description="Helical" evidence="6">
    <location>
        <begin position="254"/>
        <end position="275"/>
    </location>
</feature>
<dbReference type="InterPro" id="IPR036259">
    <property type="entry name" value="MFS_trans_sf"/>
</dbReference>
<feature type="transmembrane region" description="Helical" evidence="6">
    <location>
        <begin position="142"/>
        <end position="161"/>
    </location>
</feature>
<evidence type="ECO:0000256" key="3">
    <source>
        <dbReference type="ARBA" id="ARBA00022692"/>
    </source>
</evidence>
<name>A0ABM7WIN1_9ACTN</name>
<evidence type="ECO:0000256" key="4">
    <source>
        <dbReference type="ARBA" id="ARBA00022989"/>
    </source>
</evidence>